<dbReference type="Pfam" id="PF13710">
    <property type="entry name" value="ACT_5"/>
    <property type="match status" value="1"/>
</dbReference>
<evidence type="ECO:0000313" key="2">
    <source>
        <dbReference type="Proteomes" id="UP000294702"/>
    </source>
</evidence>
<dbReference type="OrthoDB" id="6198158at2"/>
<dbReference type="RefSeq" id="WP_132691048.1">
    <property type="nucleotide sequence ID" value="NZ_SMFT01000003.1"/>
</dbReference>
<sequence>MNEYQLLLIAQHRPETLERLLRVIRHRGFSVTQFTAQVDEQQQKVRLDFKVKSLRSESLLVNQLLKLYDVESVELIA</sequence>
<dbReference type="InterPro" id="IPR045865">
    <property type="entry name" value="ACT-like_dom_sf"/>
</dbReference>
<dbReference type="SUPFAM" id="SSF55021">
    <property type="entry name" value="ACT-like"/>
    <property type="match status" value="1"/>
</dbReference>
<proteinExistence type="predicted"/>
<gene>
    <name evidence="1" type="ORF">EV694_1494</name>
</gene>
<organism evidence="1 2">
    <name type="scientific">Volucribacter psittacicida</name>
    <dbReference type="NCBI Taxonomy" id="203482"/>
    <lineage>
        <taxon>Bacteria</taxon>
        <taxon>Pseudomonadati</taxon>
        <taxon>Pseudomonadota</taxon>
        <taxon>Gammaproteobacteria</taxon>
        <taxon>Pasteurellales</taxon>
        <taxon>Pasteurellaceae</taxon>
        <taxon>Volucribacter</taxon>
    </lineage>
</organism>
<dbReference type="NCBIfam" id="NF008362">
    <property type="entry name" value="PRK11152.1"/>
    <property type="match status" value="1"/>
</dbReference>
<dbReference type="Proteomes" id="UP000294702">
    <property type="component" value="Unassembled WGS sequence"/>
</dbReference>
<reference evidence="1 2" key="1">
    <citation type="submission" date="2019-03" db="EMBL/GenBank/DDBJ databases">
        <title>Genomic Encyclopedia of Type Strains, Phase IV (KMG-IV): sequencing the most valuable type-strain genomes for metagenomic binning, comparative biology and taxonomic classification.</title>
        <authorList>
            <person name="Goeker M."/>
        </authorList>
    </citation>
    <scope>NUCLEOTIDE SEQUENCE [LARGE SCALE GENOMIC DNA]</scope>
    <source>
        <strain evidence="1 2">DSM 15534</strain>
    </source>
</reference>
<dbReference type="EMBL" id="SMFT01000003">
    <property type="protein sequence ID" value="TCJ97904.1"/>
    <property type="molecule type" value="Genomic_DNA"/>
</dbReference>
<comment type="caution">
    <text evidence="1">The sequence shown here is derived from an EMBL/GenBank/DDBJ whole genome shotgun (WGS) entry which is preliminary data.</text>
</comment>
<protein>
    <submittedName>
        <fullName evidence="1">Acetolactate synthase small subunit</fullName>
    </submittedName>
</protein>
<name>A0A4R1FVN1_9PAST</name>
<keyword evidence="2" id="KW-1185">Reference proteome</keyword>
<evidence type="ECO:0000313" key="1">
    <source>
        <dbReference type="EMBL" id="TCJ97904.1"/>
    </source>
</evidence>
<accession>A0A4R1FVN1</accession>
<dbReference type="AlphaFoldDB" id="A0A4R1FVN1"/>
<dbReference type="Gene3D" id="3.30.70.260">
    <property type="match status" value="1"/>
</dbReference>